<feature type="chain" id="PRO_5012709696" evidence="2">
    <location>
        <begin position="28"/>
        <end position="942"/>
    </location>
</feature>
<feature type="region of interest" description="Disordered" evidence="1">
    <location>
        <begin position="688"/>
        <end position="720"/>
    </location>
</feature>
<accession>A0A1W5CZ52</accession>
<dbReference type="InterPro" id="IPR010816">
    <property type="entry name" value="Het-C"/>
</dbReference>
<evidence type="ECO:0000256" key="2">
    <source>
        <dbReference type="SAM" id="SignalP"/>
    </source>
</evidence>
<evidence type="ECO:0000313" key="3">
    <source>
        <dbReference type="EMBL" id="SLM36126.1"/>
    </source>
</evidence>
<keyword evidence="4" id="KW-1185">Reference proteome</keyword>
<sequence>MALFEHRFTLLLSCAVVLVFLSSPVAAFGAGNIASIARIEGQNWRHGDIEDTLLTILMSRAAGGKKFGKLDVKRVYFGNWLRDYSQAVDVGTVKYVSAEAIRIILWVLGFMSFGYATKEFEVTADRLGCYRPEEHIDNPKDYADNLDARDYDPRLRGPVDERRELAINPQTGLKNYIATENMNIASSAGLVRNLYGRSIQLGRRFARSGDKADLYEALRLLGTANHCLEDYSAHSNYTELALIELNERGVFPHVGRQTKVNLPGARQAVYPIVTGTFGGVDFLHSVMGEFSDKATQSEIQELQGTIQESQNSGSGNVSLLQDLLNQVPDGLFGGKDQSSAAADLQANATAAQMQNTRITPRQPEAWTKQLQEVSKQIYPILQWHDEIMQSITETIEKIPILPDLVEQLQEQINVFVFSLLAPFVLPIINQVKTELATGSSEIIQSSKEKQLIVFRDDRSSDPTHSMLSKDHFSNILNEPAGKIASQVLKWVIPQIIACWDDERIDVNRTLSRIVNGVFHHPALRDYGDDGAIDGRRLMFGVVQNWWGQKDERERSIMRDQLSRDGVLQGRNHKEGVQDTGHGCCKPLGMPTTQTASSSGAIGGPAAGAILGQIGSALAGQSMYDTGYTGTPSAGAPGAGIGKFAEEAVGGGAIGGLLGGLIGDGGDLLGGMLGEGSNVQTQGYQSNQYEADGGYTQSYTETGYTKPHGGSQPQYGQAQYSQTTYPGGVQREEYQRYEQEGQSGRTGYGQQVITETRPTYGGGYEQTTETRYERPGGAWDSEVRHESRTSGGRSFEETSRYEGSNSYLRQSRESSSAYNTQSEYNEEPRRYENETRYGQSRTEYETEAVSERVEEPSYQERGRPRYEEGFEQERPAYSGGFGRQEEFERTEEYDVREETKTEEGFEQERPAYGSRQEEYGREEEYGGREEAEREDEYEEERRW</sequence>
<feature type="compositionally biased region" description="Polar residues" evidence="1">
    <location>
        <begin position="688"/>
        <end position="702"/>
    </location>
</feature>
<dbReference type="AlphaFoldDB" id="A0A1W5CZ52"/>
<feature type="compositionally biased region" description="Basic and acidic residues" evidence="1">
    <location>
        <begin position="780"/>
        <end position="799"/>
    </location>
</feature>
<evidence type="ECO:0000256" key="1">
    <source>
        <dbReference type="SAM" id="MobiDB-lite"/>
    </source>
</evidence>
<evidence type="ECO:0000313" key="4">
    <source>
        <dbReference type="Proteomes" id="UP000192927"/>
    </source>
</evidence>
<proteinExistence type="predicted"/>
<keyword evidence="2" id="KW-0732">Signal</keyword>
<dbReference type="PANTHER" id="PTHR14905:SF11">
    <property type="entry name" value="TINC (EUROFUNG)"/>
    <property type="match status" value="1"/>
</dbReference>
<feature type="compositionally biased region" description="Polar residues" evidence="1">
    <location>
        <begin position="742"/>
        <end position="756"/>
    </location>
</feature>
<organism evidence="3 4">
    <name type="scientific">Lasallia pustulata</name>
    <dbReference type="NCBI Taxonomy" id="136370"/>
    <lineage>
        <taxon>Eukaryota</taxon>
        <taxon>Fungi</taxon>
        <taxon>Dikarya</taxon>
        <taxon>Ascomycota</taxon>
        <taxon>Pezizomycotina</taxon>
        <taxon>Lecanoromycetes</taxon>
        <taxon>OSLEUM clade</taxon>
        <taxon>Umbilicariomycetidae</taxon>
        <taxon>Umbilicariales</taxon>
        <taxon>Umbilicariaceae</taxon>
        <taxon>Lasallia</taxon>
    </lineage>
</organism>
<feature type="compositionally biased region" description="Basic and acidic residues" evidence="1">
    <location>
        <begin position="825"/>
        <end position="834"/>
    </location>
</feature>
<feature type="region of interest" description="Disordered" evidence="1">
    <location>
        <begin position="735"/>
        <end position="942"/>
    </location>
</feature>
<feature type="compositionally biased region" description="Basic and acidic residues" evidence="1">
    <location>
        <begin position="848"/>
        <end position="873"/>
    </location>
</feature>
<dbReference type="PANTHER" id="PTHR14905">
    <property type="entry name" value="NG37"/>
    <property type="match status" value="1"/>
</dbReference>
<feature type="compositionally biased region" description="Acidic residues" evidence="1">
    <location>
        <begin position="931"/>
        <end position="942"/>
    </location>
</feature>
<dbReference type="InterPro" id="IPR052577">
    <property type="entry name" value="VWA7"/>
</dbReference>
<feature type="signal peptide" evidence="2">
    <location>
        <begin position="1"/>
        <end position="27"/>
    </location>
</feature>
<feature type="compositionally biased region" description="Basic and acidic residues" evidence="1">
    <location>
        <begin position="882"/>
        <end position="930"/>
    </location>
</feature>
<protein>
    <submittedName>
        <fullName evidence="3">Heterokaryon incompatibility Het-C</fullName>
    </submittedName>
</protein>
<name>A0A1W5CZ52_9LECA</name>
<dbReference type="Proteomes" id="UP000192927">
    <property type="component" value="Unassembled WGS sequence"/>
</dbReference>
<feature type="compositionally biased region" description="Polar residues" evidence="1">
    <location>
        <begin position="710"/>
        <end position="720"/>
    </location>
</feature>
<feature type="compositionally biased region" description="Polar residues" evidence="1">
    <location>
        <begin position="800"/>
        <end position="821"/>
    </location>
</feature>
<dbReference type="Pfam" id="PF07217">
    <property type="entry name" value="Het-C"/>
    <property type="match status" value="1"/>
</dbReference>
<reference evidence="4" key="1">
    <citation type="submission" date="2017-03" db="EMBL/GenBank/DDBJ databases">
        <authorList>
            <person name="Sharma R."/>
            <person name="Thines M."/>
        </authorList>
    </citation>
    <scope>NUCLEOTIDE SEQUENCE [LARGE SCALE GENOMIC DNA]</scope>
</reference>
<dbReference type="EMBL" id="FWEW01000900">
    <property type="protein sequence ID" value="SLM36126.1"/>
    <property type="molecule type" value="Genomic_DNA"/>
</dbReference>